<reference evidence="3" key="1">
    <citation type="journal article" date="2019" name="Int. J. Syst. Evol. Microbiol.">
        <title>The Global Catalogue of Microorganisms (GCM) 10K type strain sequencing project: providing services to taxonomists for standard genome sequencing and annotation.</title>
        <authorList>
            <consortium name="The Broad Institute Genomics Platform"/>
            <consortium name="The Broad Institute Genome Sequencing Center for Infectious Disease"/>
            <person name="Wu L."/>
            <person name="Ma J."/>
        </authorList>
    </citation>
    <scope>NUCLEOTIDE SEQUENCE [LARGE SCALE GENOMIC DNA]</scope>
    <source>
        <strain evidence="3">CGMCC 1.12295</strain>
    </source>
</reference>
<accession>A0ABW4KKN3</accession>
<sequence>MSDVMKQVVQEVLRGNTTVITSGHKQRGKPSANTSLDGIDRPNYQRLKQDQRLSVLGKQRASSSTPVRPVRQNSQRKNRPSALSDKHFNEESISKLRSISMAQGKVSRRGTGVAGDNHGGVRSSKIIGKVRNGGCVWFFPNLPQELMGSFQRPLNRAAVGVIKMPVCWPSYLLLVNEIIRDHQDIKFYISWEKAGDAPFIAEFYDDDVDRLEKVMNEAYQKLNRRSLKSFETYTAISPSPWLTKQLNISLSVDAIGLLEGVSYYSGILLMDSLLRKFDNTSLDYEIAENYVLLKGSYHVVSELVTELKKEAGRLPGTDQMV</sequence>
<protein>
    <submittedName>
        <fullName evidence="2">Uncharacterized protein</fullName>
    </submittedName>
</protein>
<keyword evidence="3" id="KW-1185">Reference proteome</keyword>
<evidence type="ECO:0000256" key="1">
    <source>
        <dbReference type="SAM" id="MobiDB-lite"/>
    </source>
</evidence>
<dbReference type="Proteomes" id="UP001597301">
    <property type="component" value="Unassembled WGS sequence"/>
</dbReference>
<gene>
    <name evidence="2" type="ORF">ACFSCZ_08405</name>
</gene>
<evidence type="ECO:0000313" key="2">
    <source>
        <dbReference type="EMBL" id="MFD1706753.1"/>
    </source>
</evidence>
<feature type="region of interest" description="Disordered" evidence="1">
    <location>
        <begin position="21"/>
        <end position="88"/>
    </location>
</feature>
<name>A0ABW4KKN3_9BACI</name>
<proteinExistence type="predicted"/>
<organism evidence="2 3">
    <name type="scientific">Siminovitchia sediminis</name>
    <dbReference type="NCBI Taxonomy" id="1274353"/>
    <lineage>
        <taxon>Bacteria</taxon>
        <taxon>Bacillati</taxon>
        <taxon>Bacillota</taxon>
        <taxon>Bacilli</taxon>
        <taxon>Bacillales</taxon>
        <taxon>Bacillaceae</taxon>
        <taxon>Siminovitchia</taxon>
    </lineage>
</organism>
<dbReference type="RefSeq" id="WP_380773423.1">
    <property type="nucleotide sequence ID" value="NZ_JBHUEO010000019.1"/>
</dbReference>
<feature type="compositionally biased region" description="Polar residues" evidence="1">
    <location>
        <begin position="60"/>
        <end position="73"/>
    </location>
</feature>
<comment type="caution">
    <text evidence="2">The sequence shown here is derived from an EMBL/GenBank/DDBJ whole genome shotgun (WGS) entry which is preliminary data.</text>
</comment>
<evidence type="ECO:0000313" key="3">
    <source>
        <dbReference type="Proteomes" id="UP001597301"/>
    </source>
</evidence>
<dbReference type="EMBL" id="JBHUEO010000019">
    <property type="protein sequence ID" value="MFD1706753.1"/>
    <property type="molecule type" value="Genomic_DNA"/>
</dbReference>